<evidence type="ECO:0000313" key="9">
    <source>
        <dbReference type="EMBL" id="OGY45596.1"/>
    </source>
</evidence>
<evidence type="ECO:0000256" key="6">
    <source>
        <dbReference type="ARBA" id="ARBA00022801"/>
    </source>
</evidence>
<dbReference type="InterPro" id="IPR016193">
    <property type="entry name" value="Cytidine_deaminase-like"/>
</dbReference>
<dbReference type="SUPFAM" id="SSF52335">
    <property type="entry name" value="Methylglyoxal synthase-like"/>
    <property type="match status" value="1"/>
</dbReference>
<evidence type="ECO:0000256" key="5">
    <source>
        <dbReference type="ARBA" id="ARBA00022755"/>
    </source>
</evidence>
<comment type="pathway">
    <text evidence="2">Purine metabolism; IMP biosynthesis via de novo pathway; 5-formamido-1-(5-phospho-D-ribosyl)imidazole-4-carboxamide from 5-amino-1-(5-phospho-D-ribosyl)imidazole-4-carboxamide (10-formyl THF route): step 1/1.</text>
</comment>
<sequence>MKRVKKRKEQNSRRALLSVYYKEGIVDFAKALARLGFEIVSSGGTSKALQSGKVPCLSVEDVTRSAPMLGGRVKTLHPKIFGAILAMLTKEHEAQLKARGIKRIKLVCVDLYPVWAALVSTGVTVAEVLELIDIGGVALLRAAAKNFNNGVVVICDPADRQRVIDALEANGEVGYDLRLELAGKAFALTRYYDSLIERWFAEQQGRVVETITMERVRTLRKAESEDRSPSELFRGTNRPYNDPLAWDKWTFVSGNPGHVNLCGGDNALAVMCRLAEACRVNFKGRVPHIAIACKHGNPCGLGVDWQDPSKALERAMFGDPTAVMGSEVMTNFVITGQEAAVMHVVPKRAWRQVGRDFWGPDVIYAPAFNEIAESLLTTRKTDRYLVANPALANPTMPPYEYSLRQIRGGWLRQKAPTFILNLDNIQELIGKKRLARDEKVTLLIAWVVAWEGVSNSATLAKNLMLIGTGLGQQDRRGAFILALLRAETAGHNPEGSFWGSDGFVPYARRKEQGDPPEPVESMIEKGCIGGVLPADGKNWPEVRALLEESGMFVAAVGAEHRGFNRH</sequence>
<evidence type="ECO:0000256" key="4">
    <source>
        <dbReference type="ARBA" id="ARBA00022679"/>
    </source>
</evidence>
<dbReference type="AlphaFoldDB" id="A0A1G1Y187"/>
<comment type="caution">
    <text evidence="9">The sequence shown here is derived from an EMBL/GenBank/DDBJ whole genome shotgun (WGS) entry which is preliminary data.</text>
</comment>
<keyword evidence="5" id="KW-0658">Purine biosynthesis</keyword>
<dbReference type="InterPro" id="IPR036914">
    <property type="entry name" value="MGS-like_dom_sf"/>
</dbReference>
<dbReference type="Pfam" id="PF02142">
    <property type="entry name" value="MGS"/>
    <property type="match status" value="1"/>
</dbReference>
<evidence type="ECO:0000256" key="3">
    <source>
        <dbReference type="ARBA" id="ARBA00007667"/>
    </source>
</evidence>
<dbReference type="InterPro" id="IPR011607">
    <property type="entry name" value="MGS-like_dom"/>
</dbReference>
<comment type="similarity">
    <text evidence="3">Belongs to the PurH family.</text>
</comment>
<keyword evidence="7" id="KW-0511">Multifunctional enzyme</keyword>
<accession>A0A1G1Y187</accession>
<dbReference type="FunFam" id="3.40.50.1380:FF:000001">
    <property type="entry name" value="Bifunctional purine biosynthesis protein PurH"/>
    <property type="match status" value="1"/>
</dbReference>
<protein>
    <recommendedName>
        <fullName evidence="8">MGS-like domain-containing protein</fullName>
    </recommendedName>
</protein>
<dbReference type="SMART" id="SM00851">
    <property type="entry name" value="MGS"/>
    <property type="match status" value="1"/>
</dbReference>
<dbReference type="UniPathway" id="UPA00074">
    <property type="reaction ID" value="UER00133"/>
</dbReference>
<dbReference type="GO" id="GO:0004643">
    <property type="term" value="F:phosphoribosylaminoimidazolecarboxamide formyltransferase activity"/>
    <property type="evidence" value="ECO:0007669"/>
    <property type="project" value="InterPro"/>
</dbReference>
<dbReference type="GO" id="GO:0003937">
    <property type="term" value="F:IMP cyclohydrolase activity"/>
    <property type="evidence" value="ECO:0007669"/>
    <property type="project" value="InterPro"/>
</dbReference>
<dbReference type="PIRSF" id="PIRSF000414">
    <property type="entry name" value="AICARFT_IMPCHas"/>
    <property type="match status" value="1"/>
</dbReference>
<dbReference type="Proteomes" id="UP000176241">
    <property type="component" value="Unassembled WGS sequence"/>
</dbReference>
<reference evidence="9 10" key="1">
    <citation type="journal article" date="2016" name="Nat. Commun.">
        <title>Thousands of microbial genomes shed light on interconnected biogeochemical processes in an aquifer system.</title>
        <authorList>
            <person name="Anantharaman K."/>
            <person name="Brown C.T."/>
            <person name="Hug L.A."/>
            <person name="Sharon I."/>
            <person name="Castelle C.J."/>
            <person name="Probst A.J."/>
            <person name="Thomas B.C."/>
            <person name="Singh A."/>
            <person name="Wilkins M.J."/>
            <person name="Karaoz U."/>
            <person name="Brodie E.L."/>
            <person name="Williams K.H."/>
            <person name="Hubbard S.S."/>
            <person name="Banfield J.F."/>
        </authorList>
    </citation>
    <scope>NUCLEOTIDE SEQUENCE [LARGE SCALE GENOMIC DNA]</scope>
</reference>
<dbReference type="Pfam" id="PF01808">
    <property type="entry name" value="AICARFT_IMPCHas"/>
    <property type="match status" value="1"/>
</dbReference>
<comment type="pathway">
    <text evidence="1">Purine metabolism; IMP biosynthesis via de novo pathway; IMP from 5-formamido-1-(5-phospho-D-ribosyl)imidazole-4-carboxamide: step 1/1.</text>
</comment>
<gene>
    <name evidence="9" type="ORF">A2731_02355</name>
</gene>
<feature type="domain" description="MGS-like" evidence="8">
    <location>
        <begin position="2"/>
        <end position="154"/>
    </location>
</feature>
<dbReference type="GO" id="GO:0005829">
    <property type="term" value="C:cytosol"/>
    <property type="evidence" value="ECO:0007669"/>
    <property type="project" value="TreeGrafter"/>
</dbReference>
<dbReference type="SUPFAM" id="SSF53927">
    <property type="entry name" value="Cytidine deaminase-like"/>
    <property type="match status" value="1"/>
</dbReference>
<evidence type="ECO:0000256" key="7">
    <source>
        <dbReference type="ARBA" id="ARBA00023268"/>
    </source>
</evidence>
<name>A0A1G1Y187_9BACT</name>
<dbReference type="EMBL" id="MHIC01000014">
    <property type="protein sequence ID" value="OGY45596.1"/>
    <property type="molecule type" value="Genomic_DNA"/>
</dbReference>
<evidence type="ECO:0000256" key="2">
    <source>
        <dbReference type="ARBA" id="ARBA00004954"/>
    </source>
</evidence>
<dbReference type="STRING" id="1797533.A2731_02355"/>
<evidence type="ECO:0000313" key="10">
    <source>
        <dbReference type="Proteomes" id="UP000176241"/>
    </source>
</evidence>
<evidence type="ECO:0000259" key="8">
    <source>
        <dbReference type="PROSITE" id="PS51855"/>
    </source>
</evidence>
<dbReference type="Gene3D" id="3.40.140.20">
    <property type="match status" value="2"/>
</dbReference>
<dbReference type="InterPro" id="IPR002695">
    <property type="entry name" value="PurH-like"/>
</dbReference>
<dbReference type="SMART" id="SM00798">
    <property type="entry name" value="AICARFT_IMPCHas"/>
    <property type="match status" value="1"/>
</dbReference>
<dbReference type="PROSITE" id="PS51855">
    <property type="entry name" value="MGS"/>
    <property type="match status" value="1"/>
</dbReference>
<keyword evidence="6" id="KW-0378">Hydrolase</keyword>
<evidence type="ECO:0000256" key="1">
    <source>
        <dbReference type="ARBA" id="ARBA00004844"/>
    </source>
</evidence>
<dbReference type="PANTHER" id="PTHR11692">
    <property type="entry name" value="BIFUNCTIONAL PURINE BIOSYNTHESIS PROTEIN PURH"/>
    <property type="match status" value="1"/>
</dbReference>
<dbReference type="InterPro" id="IPR024051">
    <property type="entry name" value="AICAR_Tfase_dup_dom_sf"/>
</dbReference>
<proteinExistence type="inferred from homology"/>
<organism evidence="9 10">
    <name type="scientific">Candidatus Buchananbacteria bacterium RIFCSPHIGHO2_01_FULL_39_8</name>
    <dbReference type="NCBI Taxonomy" id="1797533"/>
    <lineage>
        <taxon>Bacteria</taxon>
        <taxon>Candidatus Buchananiibacteriota</taxon>
    </lineage>
</organism>
<dbReference type="GO" id="GO:0006189">
    <property type="term" value="P:'de novo' IMP biosynthetic process"/>
    <property type="evidence" value="ECO:0007669"/>
    <property type="project" value="UniProtKB-UniPathway"/>
</dbReference>
<dbReference type="PANTHER" id="PTHR11692:SF0">
    <property type="entry name" value="BIFUNCTIONAL PURINE BIOSYNTHESIS PROTEIN ATIC"/>
    <property type="match status" value="1"/>
</dbReference>
<keyword evidence="4" id="KW-0808">Transferase</keyword>
<dbReference type="Gene3D" id="3.40.50.1380">
    <property type="entry name" value="Methylglyoxal synthase-like domain"/>
    <property type="match status" value="1"/>
</dbReference>
<dbReference type="CDD" id="cd01421">
    <property type="entry name" value="IMPCH"/>
    <property type="match status" value="1"/>
</dbReference>